<dbReference type="InterPro" id="IPR011109">
    <property type="entry name" value="DNA_bind_recombinase_dom"/>
</dbReference>
<reference evidence="3 4" key="1">
    <citation type="submission" date="2015-09" db="EMBL/GenBank/DDBJ databases">
        <authorList>
            <consortium name="Pathogen Informatics"/>
        </authorList>
    </citation>
    <scope>NUCLEOTIDE SEQUENCE [LARGE SCALE GENOMIC DNA]</scope>
    <source>
        <strain evidence="3 4">2789STDY5834880</strain>
    </source>
</reference>
<dbReference type="Pfam" id="PF13408">
    <property type="entry name" value="Zn_ribbon_recom"/>
    <property type="match status" value="1"/>
</dbReference>
<dbReference type="InterPro" id="IPR038109">
    <property type="entry name" value="DNA_bind_recomb_sf"/>
</dbReference>
<dbReference type="InterPro" id="IPR036162">
    <property type="entry name" value="Resolvase-like_N_sf"/>
</dbReference>
<dbReference type="GO" id="GO:0000150">
    <property type="term" value="F:DNA strand exchange activity"/>
    <property type="evidence" value="ECO:0007669"/>
    <property type="project" value="InterPro"/>
</dbReference>
<feature type="domain" description="Recombinase" evidence="2">
    <location>
        <begin position="145"/>
        <end position="289"/>
    </location>
</feature>
<dbReference type="Proteomes" id="UP000095657">
    <property type="component" value="Unassembled WGS sequence"/>
</dbReference>
<dbReference type="PANTHER" id="PTHR30461:SF23">
    <property type="entry name" value="DNA RECOMBINASE-RELATED"/>
    <property type="match status" value="1"/>
</dbReference>
<gene>
    <name evidence="3" type="ORF">ERS852494_02825</name>
</gene>
<protein>
    <submittedName>
        <fullName evidence="3">Recombinase</fullName>
    </submittedName>
</protein>
<dbReference type="InterPro" id="IPR025827">
    <property type="entry name" value="Zn_ribbon_recom_dom"/>
</dbReference>
<dbReference type="Pfam" id="PF07508">
    <property type="entry name" value="Recombinase"/>
    <property type="match status" value="1"/>
</dbReference>
<dbReference type="Gene3D" id="3.90.1750.20">
    <property type="entry name" value="Putative Large Serine Recombinase, Chain B, Domain 2"/>
    <property type="match status" value="1"/>
</dbReference>
<dbReference type="PANTHER" id="PTHR30461">
    <property type="entry name" value="DNA-INVERTASE FROM LAMBDOID PROPHAGE"/>
    <property type="match status" value="1"/>
</dbReference>
<keyword evidence="1" id="KW-0175">Coiled coil</keyword>
<organism evidence="3 4">
    <name type="scientific">Bacteroides caccae</name>
    <dbReference type="NCBI Taxonomy" id="47678"/>
    <lineage>
        <taxon>Bacteria</taxon>
        <taxon>Pseudomonadati</taxon>
        <taxon>Bacteroidota</taxon>
        <taxon>Bacteroidia</taxon>
        <taxon>Bacteroidales</taxon>
        <taxon>Bacteroidaceae</taxon>
        <taxon>Bacteroides</taxon>
    </lineage>
</organism>
<dbReference type="InterPro" id="IPR025378">
    <property type="entry name" value="DUF4368"/>
</dbReference>
<dbReference type="AlphaFoldDB" id="A0A174Q8H1"/>
<dbReference type="GO" id="GO:0003677">
    <property type="term" value="F:DNA binding"/>
    <property type="evidence" value="ECO:0007669"/>
    <property type="project" value="InterPro"/>
</dbReference>
<accession>A0A174Q8H1</accession>
<evidence type="ECO:0000259" key="2">
    <source>
        <dbReference type="PROSITE" id="PS51737"/>
    </source>
</evidence>
<feature type="coiled-coil region" evidence="1">
    <location>
        <begin position="431"/>
        <end position="458"/>
    </location>
</feature>
<evidence type="ECO:0000256" key="1">
    <source>
        <dbReference type="SAM" id="Coils"/>
    </source>
</evidence>
<dbReference type="Gene3D" id="3.40.50.1390">
    <property type="entry name" value="Resolvase, N-terminal catalytic domain"/>
    <property type="match status" value="1"/>
</dbReference>
<dbReference type="SMART" id="SM00857">
    <property type="entry name" value="Resolvase"/>
    <property type="match status" value="1"/>
</dbReference>
<name>A0A174Q8H1_9BACE</name>
<dbReference type="STRING" id="47678.ERS852494_02825"/>
<dbReference type="Pfam" id="PF14287">
    <property type="entry name" value="DUF4368"/>
    <property type="match status" value="1"/>
</dbReference>
<dbReference type="Pfam" id="PF00239">
    <property type="entry name" value="Resolvase"/>
    <property type="match status" value="1"/>
</dbReference>
<dbReference type="EMBL" id="CZAI01000006">
    <property type="protein sequence ID" value="CUP68251.1"/>
    <property type="molecule type" value="Genomic_DNA"/>
</dbReference>
<dbReference type="SUPFAM" id="SSF53041">
    <property type="entry name" value="Resolvase-like"/>
    <property type="match status" value="1"/>
</dbReference>
<sequence length="539" mass="63034">MQAGESGSIQHQKMILQRYADEHHFLNTKFFVDDGFSGVSFEREGLQAMLQEVEAGRVATVITKDLSRLGRNYLKTGELIEIVFPENGVRYIAINDGVDTAREDNEFTPLRNWFNEFYARDTSKKIRAVKQAQAQKGERVNGEYPYGYIPDPNNRHHLIPDPETAPIVKQVFAMFVSGVRMCEIQKWLAENKVLTIGALRYQRTGQARYQRAMIAPYTWPDKTLYDILARQEYLGHTITAKTHKVSYKSKKTRKNEEEQRYFFPNTHEPLVDEETFELAQKRIATRHRPTKAAEIDIFSGLLFCAGCRHKMYYQQGVNIEPRKFSYSCGAWRNRARTGSECTSHYIRKNVLLDLVLEDMRRVLRYVKEHEQDFICKATEYGDMEARKALAQQQKELFKAQARMTELDTLFRKLYEDNALGRLTDERFVFLTSGYEDEKKSLAARIDELQQQIATVTERKRDISRFIQIVGKYSDIQELTYENVHEFIDRILIHELDRETNTRKIEIHYSFVGQVDTEQEPTQVVNHDRRNMVDVKSIAI</sequence>
<dbReference type="PROSITE" id="PS51737">
    <property type="entry name" value="RECOMBINASE_DNA_BIND"/>
    <property type="match status" value="1"/>
</dbReference>
<evidence type="ECO:0000313" key="3">
    <source>
        <dbReference type="EMBL" id="CUP68251.1"/>
    </source>
</evidence>
<evidence type="ECO:0000313" key="4">
    <source>
        <dbReference type="Proteomes" id="UP000095657"/>
    </source>
</evidence>
<dbReference type="CDD" id="cd03770">
    <property type="entry name" value="SR_TndX_transposase"/>
    <property type="match status" value="1"/>
</dbReference>
<dbReference type="InterPro" id="IPR050639">
    <property type="entry name" value="SSR_resolvase"/>
</dbReference>
<dbReference type="InterPro" id="IPR006119">
    <property type="entry name" value="Resolv_N"/>
</dbReference>
<proteinExistence type="predicted"/>